<feature type="transmembrane region" description="Helical" evidence="2">
    <location>
        <begin position="43"/>
        <end position="71"/>
    </location>
</feature>
<organism evidence="3 4">
    <name type="scientific">Amycolatopsis oliviviridis</name>
    <dbReference type="NCBI Taxonomy" id="1471590"/>
    <lineage>
        <taxon>Bacteria</taxon>
        <taxon>Bacillati</taxon>
        <taxon>Actinomycetota</taxon>
        <taxon>Actinomycetes</taxon>
        <taxon>Pseudonocardiales</taxon>
        <taxon>Pseudonocardiaceae</taxon>
        <taxon>Amycolatopsis</taxon>
    </lineage>
</organism>
<keyword evidence="2" id="KW-0812">Transmembrane</keyword>
<feature type="region of interest" description="Disordered" evidence="1">
    <location>
        <begin position="1"/>
        <end position="32"/>
    </location>
</feature>
<evidence type="ECO:0000313" key="4">
    <source>
        <dbReference type="Proteomes" id="UP000635387"/>
    </source>
</evidence>
<protein>
    <submittedName>
        <fullName evidence="3">Uncharacterized protein</fullName>
    </submittedName>
</protein>
<evidence type="ECO:0000313" key="3">
    <source>
        <dbReference type="EMBL" id="GHH30997.1"/>
    </source>
</evidence>
<evidence type="ECO:0000256" key="1">
    <source>
        <dbReference type="SAM" id="MobiDB-lite"/>
    </source>
</evidence>
<keyword evidence="2" id="KW-0472">Membrane</keyword>
<keyword evidence="4" id="KW-1185">Reference proteome</keyword>
<sequence length="111" mass="12224">MVTRGRNAQSTTTHHPHTNPDRLVGMPRDSSAGEGWAVPIESFFVRLLGMSVPALLATGGILLLIFLAGWLTQRQQLHNGKGAPFKIRLPFYHVESGPPEDTEPPDEQKKT</sequence>
<name>A0ABQ3M2Y8_9PSEU</name>
<dbReference type="EMBL" id="BNAY01000009">
    <property type="protein sequence ID" value="GHH30997.1"/>
    <property type="molecule type" value="Genomic_DNA"/>
</dbReference>
<keyword evidence="2" id="KW-1133">Transmembrane helix</keyword>
<dbReference type="Proteomes" id="UP000635387">
    <property type="component" value="Unassembled WGS sequence"/>
</dbReference>
<reference evidence="4" key="1">
    <citation type="journal article" date="2019" name="Int. J. Syst. Evol. Microbiol.">
        <title>The Global Catalogue of Microorganisms (GCM) 10K type strain sequencing project: providing services to taxonomists for standard genome sequencing and annotation.</title>
        <authorList>
            <consortium name="The Broad Institute Genomics Platform"/>
            <consortium name="The Broad Institute Genome Sequencing Center for Infectious Disease"/>
            <person name="Wu L."/>
            <person name="Ma J."/>
        </authorList>
    </citation>
    <scope>NUCLEOTIDE SEQUENCE [LARGE SCALE GENOMIC DNA]</scope>
    <source>
        <strain evidence="4">CGMCC 4.7683</strain>
    </source>
</reference>
<gene>
    <name evidence="3" type="ORF">GCM10017790_65380</name>
</gene>
<proteinExistence type="predicted"/>
<feature type="compositionally biased region" description="Polar residues" evidence="1">
    <location>
        <begin position="1"/>
        <end position="13"/>
    </location>
</feature>
<evidence type="ECO:0000256" key="2">
    <source>
        <dbReference type="SAM" id="Phobius"/>
    </source>
</evidence>
<comment type="caution">
    <text evidence="3">The sequence shown here is derived from an EMBL/GenBank/DDBJ whole genome shotgun (WGS) entry which is preliminary data.</text>
</comment>
<accession>A0ABQ3M2Y8</accession>